<evidence type="ECO:0000313" key="10">
    <source>
        <dbReference type="Proteomes" id="UP000007798"/>
    </source>
</evidence>
<dbReference type="InterPro" id="IPR022353">
    <property type="entry name" value="Insulin_CS"/>
</dbReference>
<dbReference type="FunCoup" id="A0A0Q9X2I9">
    <property type="interactions" value="204"/>
</dbReference>
<sequence length="136" mass="15624">MANFNSSKLMLVSMLLLLLALYNATQAMPSKRQVKICGSRLSETMALACPGGFRSYTPHKRSFLNVFDYVELQNDAGDEDDDVVVDGQQSRDGIKYNWQEPKSYNSMMATRRNMRRIVDECCYKSCTFNEMRAYCQ</sequence>
<evidence type="ECO:0000256" key="6">
    <source>
        <dbReference type="RuleBase" id="RU000406"/>
    </source>
</evidence>
<feature type="chain" id="PRO_5006387439" description="Insulin-like domain-containing protein" evidence="7">
    <location>
        <begin position="28"/>
        <end position="136"/>
    </location>
</feature>
<dbReference type="KEGG" id="dwi:26529296"/>
<evidence type="ECO:0000256" key="2">
    <source>
        <dbReference type="ARBA" id="ARBA00011207"/>
    </source>
</evidence>
<dbReference type="OrthoDB" id="10019596at2759"/>
<dbReference type="InterPro" id="IPR016179">
    <property type="entry name" value="Insulin-like"/>
</dbReference>
<evidence type="ECO:0000256" key="7">
    <source>
        <dbReference type="SAM" id="SignalP"/>
    </source>
</evidence>
<keyword evidence="5" id="KW-1015">Disulfide bond</keyword>
<dbReference type="GO" id="GO:0005179">
    <property type="term" value="F:hormone activity"/>
    <property type="evidence" value="ECO:0007669"/>
    <property type="project" value="InterPro"/>
</dbReference>
<dbReference type="PRINTS" id="PR00276">
    <property type="entry name" value="INSULINFAMLY"/>
</dbReference>
<feature type="domain" description="Insulin-like" evidence="8">
    <location>
        <begin position="34"/>
        <end position="135"/>
    </location>
</feature>
<evidence type="ECO:0000256" key="3">
    <source>
        <dbReference type="ARBA" id="ARBA00022685"/>
    </source>
</evidence>
<reference evidence="9 10" key="1">
    <citation type="journal article" date="2007" name="Nature">
        <title>Evolution of genes and genomes on the Drosophila phylogeny.</title>
        <authorList>
            <consortium name="Drosophila 12 Genomes Consortium"/>
            <person name="Clark A.G."/>
            <person name="Eisen M.B."/>
            <person name="Smith D.R."/>
            <person name="Bergman C.M."/>
            <person name="Oliver B."/>
            <person name="Markow T.A."/>
            <person name="Kaufman T.C."/>
            <person name="Kellis M."/>
            <person name="Gelbart W."/>
            <person name="Iyer V.N."/>
            <person name="Pollard D.A."/>
            <person name="Sackton T.B."/>
            <person name="Larracuente A.M."/>
            <person name="Singh N.D."/>
            <person name="Abad J.P."/>
            <person name="Abt D.N."/>
            <person name="Adryan B."/>
            <person name="Aguade M."/>
            <person name="Akashi H."/>
            <person name="Anderson W.W."/>
            <person name="Aquadro C.F."/>
            <person name="Ardell D.H."/>
            <person name="Arguello R."/>
            <person name="Artieri C.G."/>
            <person name="Barbash D.A."/>
            <person name="Barker D."/>
            <person name="Barsanti P."/>
            <person name="Batterham P."/>
            <person name="Batzoglou S."/>
            <person name="Begun D."/>
            <person name="Bhutkar A."/>
            <person name="Blanco E."/>
            <person name="Bosak S.A."/>
            <person name="Bradley R.K."/>
            <person name="Brand A.D."/>
            <person name="Brent M.R."/>
            <person name="Brooks A.N."/>
            <person name="Brown R.H."/>
            <person name="Butlin R.K."/>
            <person name="Caggese C."/>
            <person name="Calvi B.R."/>
            <person name="Bernardo de Carvalho A."/>
            <person name="Caspi A."/>
            <person name="Castrezana S."/>
            <person name="Celniker S.E."/>
            <person name="Chang J.L."/>
            <person name="Chapple C."/>
            <person name="Chatterji S."/>
            <person name="Chinwalla A."/>
            <person name="Civetta A."/>
            <person name="Clifton S.W."/>
            <person name="Comeron J.M."/>
            <person name="Costello J.C."/>
            <person name="Coyne J.A."/>
            <person name="Daub J."/>
            <person name="David R.G."/>
            <person name="Delcher A.L."/>
            <person name="Delehaunty K."/>
            <person name="Do C.B."/>
            <person name="Ebling H."/>
            <person name="Edwards K."/>
            <person name="Eickbush T."/>
            <person name="Evans J.D."/>
            <person name="Filipski A."/>
            <person name="Findeiss S."/>
            <person name="Freyhult E."/>
            <person name="Fulton L."/>
            <person name="Fulton R."/>
            <person name="Garcia A.C."/>
            <person name="Gardiner A."/>
            <person name="Garfield D.A."/>
            <person name="Garvin B.E."/>
            <person name="Gibson G."/>
            <person name="Gilbert D."/>
            <person name="Gnerre S."/>
            <person name="Godfrey J."/>
            <person name="Good R."/>
            <person name="Gotea V."/>
            <person name="Gravely B."/>
            <person name="Greenberg A.J."/>
            <person name="Griffiths-Jones S."/>
            <person name="Gross S."/>
            <person name="Guigo R."/>
            <person name="Gustafson E.A."/>
            <person name="Haerty W."/>
            <person name="Hahn M.W."/>
            <person name="Halligan D.L."/>
            <person name="Halpern A.L."/>
            <person name="Halter G.M."/>
            <person name="Han M.V."/>
            <person name="Heger A."/>
            <person name="Hillier L."/>
            <person name="Hinrichs A.S."/>
            <person name="Holmes I."/>
            <person name="Hoskins R.A."/>
            <person name="Hubisz M.J."/>
            <person name="Hultmark D."/>
            <person name="Huntley M.A."/>
            <person name="Jaffe D.B."/>
            <person name="Jagadeeshan S."/>
            <person name="Jeck W.R."/>
            <person name="Johnson J."/>
            <person name="Jones C.D."/>
            <person name="Jordan W.C."/>
            <person name="Karpen G.H."/>
            <person name="Kataoka E."/>
            <person name="Keightley P.D."/>
            <person name="Kheradpour P."/>
            <person name="Kirkness E.F."/>
            <person name="Koerich L.B."/>
            <person name="Kristiansen K."/>
            <person name="Kudrna D."/>
            <person name="Kulathinal R.J."/>
            <person name="Kumar S."/>
            <person name="Kwok R."/>
            <person name="Lander E."/>
            <person name="Langley C.H."/>
            <person name="Lapoint R."/>
            <person name="Lazzaro B.P."/>
            <person name="Lee S.J."/>
            <person name="Levesque L."/>
            <person name="Li R."/>
            <person name="Lin C.F."/>
            <person name="Lin M.F."/>
            <person name="Lindblad-Toh K."/>
            <person name="Llopart A."/>
            <person name="Long M."/>
            <person name="Low L."/>
            <person name="Lozovsky E."/>
            <person name="Lu J."/>
            <person name="Luo M."/>
            <person name="Machado C.A."/>
            <person name="Makalowski W."/>
            <person name="Marzo M."/>
            <person name="Matsuda M."/>
            <person name="Matzkin L."/>
            <person name="McAllister B."/>
            <person name="McBride C.S."/>
            <person name="McKernan B."/>
            <person name="McKernan K."/>
            <person name="Mendez-Lago M."/>
            <person name="Minx P."/>
            <person name="Mollenhauer M.U."/>
            <person name="Montooth K."/>
            <person name="Mount S.M."/>
            <person name="Mu X."/>
            <person name="Myers E."/>
            <person name="Negre B."/>
            <person name="Newfeld S."/>
            <person name="Nielsen R."/>
            <person name="Noor M.A."/>
            <person name="O'Grady P."/>
            <person name="Pachter L."/>
            <person name="Papaceit M."/>
            <person name="Parisi M.J."/>
            <person name="Parisi M."/>
            <person name="Parts L."/>
            <person name="Pedersen J.S."/>
            <person name="Pesole G."/>
            <person name="Phillippy A.M."/>
            <person name="Ponting C.P."/>
            <person name="Pop M."/>
            <person name="Porcelli D."/>
            <person name="Powell J.R."/>
            <person name="Prohaska S."/>
            <person name="Pruitt K."/>
            <person name="Puig M."/>
            <person name="Quesneville H."/>
            <person name="Ram K.R."/>
            <person name="Rand D."/>
            <person name="Rasmussen M.D."/>
            <person name="Reed L.K."/>
            <person name="Reenan R."/>
            <person name="Reily A."/>
            <person name="Remington K.A."/>
            <person name="Rieger T.T."/>
            <person name="Ritchie M.G."/>
            <person name="Robin C."/>
            <person name="Rogers Y.H."/>
            <person name="Rohde C."/>
            <person name="Rozas J."/>
            <person name="Rubenfield M.J."/>
            <person name="Ruiz A."/>
            <person name="Russo S."/>
            <person name="Salzberg S.L."/>
            <person name="Sanchez-Gracia A."/>
            <person name="Saranga D.J."/>
            <person name="Sato H."/>
            <person name="Schaeffer S.W."/>
            <person name="Schatz M.C."/>
            <person name="Schlenke T."/>
            <person name="Schwartz R."/>
            <person name="Segarra C."/>
            <person name="Singh R.S."/>
            <person name="Sirot L."/>
            <person name="Sirota M."/>
            <person name="Sisneros N.B."/>
            <person name="Smith C.D."/>
            <person name="Smith T.F."/>
            <person name="Spieth J."/>
            <person name="Stage D.E."/>
            <person name="Stark A."/>
            <person name="Stephan W."/>
            <person name="Strausberg R.L."/>
            <person name="Strempel S."/>
            <person name="Sturgill D."/>
            <person name="Sutton G."/>
            <person name="Sutton G.G."/>
            <person name="Tao W."/>
            <person name="Teichmann S."/>
            <person name="Tobari Y.N."/>
            <person name="Tomimura Y."/>
            <person name="Tsolas J.M."/>
            <person name="Valente V.L."/>
            <person name="Venter E."/>
            <person name="Venter J.C."/>
            <person name="Vicario S."/>
            <person name="Vieira F.G."/>
            <person name="Vilella A.J."/>
            <person name="Villasante A."/>
            <person name="Walenz B."/>
            <person name="Wang J."/>
            <person name="Wasserman M."/>
            <person name="Watts T."/>
            <person name="Wilson D."/>
            <person name="Wilson R.K."/>
            <person name="Wing R.A."/>
            <person name="Wolfner M.F."/>
            <person name="Wong A."/>
            <person name="Wong G.K."/>
            <person name="Wu C.I."/>
            <person name="Wu G."/>
            <person name="Yamamoto D."/>
            <person name="Yang H.P."/>
            <person name="Yang S.P."/>
            <person name="Yorke J.A."/>
            <person name="Yoshida K."/>
            <person name="Zdobnov E."/>
            <person name="Zhang P."/>
            <person name="Zhang Y."/>
            <person name="Zimin A.V."/>
            <person name="Baldwin J."/>
            <person name="Abdouelleil A."/>
            <person name="Abdulkadir J."/>
            <person name="Abebe A."/>
            <person name="Abera B."/>
            <person name="Abreu J."/>
            <person name="Acer S.C."/>
            <person name="Aftuck L."/>
            <person name="Alexander A."/>
            <person name="An P."/>
            <person name="Anderson E."/>
            <person name="Anderson S."/>
            <person name="Arachi H."/>
            <person name="Azer M."/>
            <person name="Bachantsang P."/>
            <person name="Barry A."/>
            <person name="Bayul T."/>
            <person name="Berlin A."/>
            <person name="Bessette D."/>
            <person name="Bloom T."/>
            <person name="Blye J."/>
            <person name="Boguslavskiy L."/>
            <person name="Bonnet C."/>
            <person name="Boukhgalter B."/>
            <person name="Bourzgui I."/>
            <person name="Brown A."/>
            <person name="Cahill P."/>
            <person name="Channer S."/>
            <person name="Cheshatsang Y."/>
            <person name="Chuda L."/>
            <person name="Citroen M."/>
            <person name="Collymore A."/>
            <person name="Cooke P."/>
            <person name="Costello M."/>
            <person name="D'Aco K."/>
            <person name="Daza R."/>
            <person name="De Haan G."/>
            <person name="DeGray S."/>
            <person name="DeMaso C."/>
            <person name="Dhargay N."/>
            <person name="Dooley K."/>
            <person name="Dooley E."/>
            <person name="Doricent M."/>
            <person name="Dorje P."/>
            <person name="Dorjee K."/>
            <person name="Dupes A."/>
            <person name="Elong R."/>
            <person name="Falk J."/>
            <person name="Farina A."/>
            <person name="Faro S."/>
            <person name="Ferguson D."/>
            <person name="Fisher S."/>
            <person name="Foley C.D."/>
            <person name="Franke A."/>
            <person name="Friedrich D."/>
            <person name="Gadbois L."/>
            <person name="Gearin G."/>
            <person name="Gearin C.R."/>
            <person name="Giannoukos G."/>
            <person name="Goode T."/>
            <person name="Graham J."/>
            <person name="Grandbois E."/>
            <person name="Grewal S."/>
            <person name="Gyaltsen K."/>
            <person name="Hafez N."/>
            <person name="Hagos B."/>
            <person name="Hall J."/>
            <person name="Henson C."/>
            <person name="Hollinger A."/>
            <person name="Honan T."/>
            <person name="Huard M.D."/>
            <person name="Hughes L."/>
            <person name="Hurhula B."/>
            <person name="Husby M.E."/>
            <person name="Kamat A."/>
            <person name="Kanga B."/>
            <person name="Kashin S."/>
            <person name="Khazanovich D."/>
            <person name="Kisner P."/>
            <person name="Lance K."/>
            <person name="Lara M."/>
            <person name="Lee W."/>
            <person name="Lennon N."/>
            <person name="Letendre F."/>
            <person name="LeVine R."/>
            <person name="Lipovsky A."/>
            <person name="Liu X."/>
            <person name="Liu J."/>
            <person name="Liu S."/>
            <person name="Lokyitsang T."/>
            <person name="Lokyitsang Y."/>
            <person name="Lubonja R."/>
            <person name="Lui A."/>
            <person name="MacDonald P."/>
            <person name="Magnisalis V."/>
            <person name="Maru K."/>
            <person name="Matthews C."/>
            <person name="McCusker W."/>
            <person name="McDonough S."/>
            <person name="Mehta T."/>
            <person name="Meldrim J."/>
            <person name="Meneus L."/>
            <person name="Mihai O."/>
            <person name="Mihalev A."/>
            <person name="Mihova T."/>
            <person name="Mittelman R."/>
            <person name="Mlenga V."/>
            <person name="Montmayeur A."/>
            <person name="Mulrain L."/>
            <person name="Navidi A."/>
            <person name="Naylor J."/>
            <person name="Negash T."/>
            <person name="Nguyen T."/>
            <person name="Nguyen N."/>
            <person name="Nicol R."/>
            <person name="Norbu C."/>
            <person name="Norbu N."/>
            <person name="Novod N."/>
            <person name="O'Neill B."/>
            <person name="Osman S."/>
            <person name="Markiewicz E."/>
            <person name="Oyono O.L."/>
            <person name="Patti C."/>
            <person name="Phunkhang P."/>
            <person name="Pierre F."/>
            <person name="Priest M."/>
            <person name="Raghuraman S."/>
            <person name="Rege F."/>
            <person name="Reyes R."/>
            <person name="Rise C."/>
            <person name="Rogov P."/>
            <person name="Ross K."/>
            <person name="Ryan E."/>
            <person name="Settipalli S."/>
            <person name="Shea T."/>
            <person name="Sherpa N."/>
            <person name="Shi L."/>
            <person name="Shih D."/>
            <person name="Sparrow T."/>
            <person name="Spaulding J."/>
            <person name="Stalker J."/>
            <person name="Stange-Thomann N."/>
            <person name="Stavropoulos S."/>
            <person name="Stone C."/>
            <person name="Strader C."/>
            <person name="Tesfaye S."/>
            <person name="Thomson T."/>
            <person name="Thoulutsang Y."/>
            <person name="Thoulutsang D."/>
            <person name="Topham K."/>
            <person name="Topping I."/>
            <person name="Tsamla T."/>
            <person name="Vassiliev H."/>
            <person name="Vo A."/>
            <person name="Wangchuk T."/>
            <person name="Wangdi T."/>
            <person name="Weiand M."/>
            <person name="Wilkinson J."/>
            <person name="Wilson A."/>
            <person name="Yadav S."/>
            <person name="Young G."/>
            <person name="Yu Q."/>
            <person name="Zembek L."/>
            <person name="Zhong D."/>
            <person name="Zimmer A."/>
            <person name="Zwirko Z."/>
            <person name="Jaffe D.B."/>
            <person name="Alvarez P."/>
            <person name="Brockman W."/>
            <person name="Butler J."/>
            <person name="Chin C."/>
            <person name="Gnerre S."/>
            <person name="Grabherr M."/>
            <person name="Kleber M."/>
            <person name="Mauceli E."/>
            <person name="MacCallum I."/>
        </authorList>
    </citation>
    <scope>NUCLEOTIDE SEQUENCE [LARGE SCALE GENOMIC DNA]</scope>
    <source>
        <strain evidence="10">Tucson 14030-0811.24</strain>
    </source>
</reference>
<evidence type="ECO:0000256" key="4">
    <source>
        <dbReference type="ARBA" id="ARBA00022729"/>
    </source>
</evidence>
<organism evidence="9 10">
    <name type="scientific">Drosophila willistoni</name>
    <name type="common">Fruit fly</name>
    <dbReference type="NCBI Taxonomy" id="7260"/>
    <lineage>
        <taxon>Eukaryota</taxon>
        <taxon>Metazoa</taxon>
        <taxon>Ecdysozoa</taxon>
        <taxon>Arthropoda</taxon>
        <taxon>Hexapoda</taxon>
        <taxon>Insecta</taxon>
        <taxon>Pterygota</taxon>
        <taxon>Neoptera</taxon>
        <taxon>Endopterygota</taxon>
        <taxon>Diptera</taxon>
        <taxon>Brachycera</taxon>
        <taxon>Muscomorpha</taxon>
        <taxon>Ephydroidea</taxon>
        <taxon>Drosophilidae</taxon>
        <taxon>Drosophila</taxon>
        <taxon>Sophophora</taxon>
    </lineage>
</organism>
<dbReference type="InterPro" id="IPR022352">
    <property type="entry name" value="Ins/IGF/rlx"/>
</dbReference>
<dbReference type="PROSITE" id="PS00262">
    <property type="entry name" value="INSULIN"/>
    <property type="match status" value="1"/>
</dbReference>
<evidence type="ECO:0000313" key="9">
    <source>
        <dbReference type="EMBL" id="KRF98981.1"/>
    </source>
</evidence>
<dbReference type="SMART" id="SM00078">
    <property type="entry name" value="IlGF"/>
    <property type="match status" value="1"/>
</dbReference>
<name>A0A0Q9X2I9_DROWI</name>
<dbReference type="GO" id="GO:0005576">
    <property type="term" value="C:extracellular region"/>
    <property type="evidence" value="ECO:0007669"/>
    <property type="project" value="UniProtKB-SubCell"/>
</dbReference>
<dbReference type="SUPFAM" id="SSF56994">
    <property type="entry name" value="Insulin-like"/>
    <property type="match status" value="1"/>
</dbReference>
<gene>
    <name evidence="9" type="primary">Dwil\GK27294</name>
    <name evidence="9" type="ORF">Dwil_GK27294</name>
</gene>
<keyword evidence="3" id="KW-0165">Cleavage on pair of basic residues</keyword>
<proteinExistence type="inferred from homology"/>
<dbReference type="PANTHER" id="PTHR13647:SF4">
    <property type="entry name" value="INSULIN-LIKE PEPTIDE 1-RELATED"/>
    <property type="match status" value="1"/>
</dbReference>
<dbReference type="InParanoid" id="A0A0Q9X2I9"/>
<dbReference type="STRING" id="7260.A0A0Q9X2I9"/>
<protein>
    <recommendedName>
        <fullName evidence="8">Insulin-like domain-containing protein</fullName>
    </recommendedName>
</protein>
<comment type="subunit">
    <text evidence="2">Heterodimer of a B chain and an A chain linked by two disulfide bonds.</text>
</comment>
<keyword evidence="4 7" id="KW-0732">Signal</keyword>
<evidence type="ECO:0000259" key="8">
    <source>
        <dbReference type="SMART" id="SM00078"/>
    </source>
</evidence>
<dbReference type="Gene3D" id="1.10.100.10">
    <property type="entry name" value="Insulin-like"/>
    <property type="match status" value="1"/>
</dbReference>
<comment type="similarity">
    <text evidence="1 6">Belongs to the insulin family.</text>
</comment>
<dbReference type="Proteomes" id="UP000007798">
    <property type="component" value="Unassembled WGS sequence"/>
</dbReference>
<dbReference type="AlphaFoldDB" id="A0A0Q9X2I9"/>
<keyword evidence="6" id="KW-0964">Secreted</keyword>
<evidence type="ECO:0000256" key="5">
    <source>
        <dbReference type="ARBA" id="ARBA00023157"/>
    </source>
</evidence>
<dbReference type="CDD" id="cd04366">
    <property type="entry name" value="IlGF_insulin_bombyxin_like"/>
    <property type="match status" value="1"/>
</dbReference>
<evidence type="ECO:0000256" key="1">
    <source>
        <dbReference type="ARBA" id="ARBA00009034"/>
    </source>
</evidence>
<accession>A0A0Q9X2I9</accession>
<dbReference type="InterPro" id="IPR036438">
    <property type="entry name" value="Insulin-like_sf"/>
</dbReference>
<comment type="subcellular location">
    <subcellularLocation>
        <location evidence="6">Secreted</location>
    </subcellularLocation>
</comment>
<dbReference type="Pfam" id="PF00049">
    <property type="entry name" value="Insulin"/>
    <property type="match status" value="1"/>
</dbReference>
<dbReference type="EMBL" id="CH964095">
    <property type="protein sequence ID" value="KRF98981.1"/>
    <property type="molecule type" value="Genomic_DNA"/>
</dbReference>
<keyword evidence="10" id="KW-1185">Reference proteome</keyword>
<dbReference type="PANTHER" id="PTHR13647">
    <property type="entry name" value="INSULIN-LIKE PEPTIDE 2-RELATED"/>
    <property type="match status" value="1"/>
</dbReference>
<feature type="signal peptide" evidence="7">
    <location>
        <begin position="1"/>
        <end position="27"/>
    </location>
</feature>